<feature type="transmembrane region" description="Helical" evidence="1">
    <location>
        <begin position="92"/>
        <end position="111"/>
    </location>
</feature>
<evidence type="ECO:0000313" key="3">
    <source>
        <dbReference type="Proteomes" id="UP000182360"/>
    </source>
</evidence>
<protein>
    <submittedName>
        <fullName evidence="2">Uncharacterized protein</fullName>
    </submittedName>
</protein>
<dbReference type="EMBL" id="FOFU01000001">
    <property type="protein sequence ID" value="SEP65105.1"/>
    <property type="molecule type" value="Genomic_DNA"/>
</dbReference>
<gene>
    <name evidence="2" type="ORF">SAMN04487977_10112</name>
</gene>
<evidence type="ECO:0000256" key="1">
    <source>
        <dbReference type="SAM" id="Phobius"/>
    </source>
</evidence>
<keyword evidence="1" id="KW-0472">Membrane</keyword>
<dbReference type="Proteomes" id="UP000182360">
    <property type="component" value="Unassembled WGS sequence"/>
</dbReference>
<evidence type="ECO:0000313" key="2">
    <source>
        <dbReference type="EMBL" id="SEP65105.1"/>
    </source>
</evidence>
<name>A0A1H8ZL68_9SPIR</name>
<keyword evidence="1" id="KW-1133">Transmembrane helix</keyword>
<keyword evidence="1" id="KW-0812">Transmembrane</keyword>
<keyword evidence="3" id="KW-1185">Reference proteome</keyword>
<accession>A0A1H8ZL68</accession>
<sequence>MTIANWILLGALIIIIGLLIVSYIIKHAMLQKICECLIIPFFGALNILLLRDFLPDSLHLIKVTIFALSIATLSTVFLAFERIKLLRIFGRIFILANVFCWCTLYRTVFFIHKVPLWLIILMCAIYLTGTVIAIILSGKQDVRFYILFAFGFALSSYLHFCSLIFLCYETTGHTIMLFAGTSIFLALTAFHFINQAKLKFKHAGKIRYSILVISQILIACSNILMIK</sequence>
<feature type="transmembrane region" description="Helical" evidence="1">
    <location>
        <begin position="172"/>
        <end position="194"/>
    </location>
</feature>
<feature type="transmembrane region" description="Helical" evidence="1">
    <location>
        <begin position="117"/>
        <end position="137"/>
    </location>
</feature>
<dbReference type="OrthoDB" id="359830at2"/>
<feature type="transmembrane region" description="Helical" evidence="1">
    <location>
        <begin position="60"/>
        <end position="80"/>
    </location>
</feature>
<proteinExistence type="predicted"/>
<dbReference type="RefSeq" id="WP_074639809.1">
    <property type="nucleotide sequence ID" value="NZ_FOFU01000001.1"/>
</dbReference>
<feature type="transmembrane region" description="Helical" evidence="1">
    <location>
        <begin position="37"/>
        <end position="54"/>
    </location>
</feature>
<dbReference type="AlphaFoldDB" id="A0A1H8ZL68"/>
<feature type="transmembrane region" description="Helical" evidence="1">
    <location>
        <begin position="144"/>
        <end position="166"/>
    </location>
</feature>
<reference evidence="2 3" key="1">
    <citation type="submission" date="2016-10" db="EMBL/GenBank/DDBJ databases">
        <authorList>
            <person name="de Groot N.N."/>
        </authorList>
    </citation>
    <scope>NUCLEOTIDE SEQUENCE [LARGE SCALE GENOMIC DNA]</scope>
    <source>
        <strain evidence="2 3">B25</strain>
    </source>
</reference>
<feature type="transmembrane region" description="Helical" evidence="1">
    <location>
        <begin position="206"/>
        <end position="226"/>
    </location>
</feature>
<organism evidence="2 3">
    <name type="scientific">Treponema bryantii</name>
    <dbReference type="NCBI Taxonomy" id="163"/>
    <lineage>
        <taxon>Bacteria</taxon>
        <taxon>Pseudomonadati</taxon>
        <taxon>Spirochaetota</taxon>
        <taxon>Spirochaetia</taxon>
        <taxon>Spirochaetales</taxon>
        <taxon>Treponemataceae</taxon>
        <taxon>Treponema</taxon>
    </lineage>
</organism>
<feature type="transmembrane region" description="Helical" evidence="1">
    <location>
        <begin position="6"/>
        <end position="25"/>
    </location>
</feature>